<reference evidence="13" key="1">
    <citation type="submission" date="2022-03" db="EMBL/GenBank/DDBJ databases">
        <authorList>
            <person name="Martin C."/>
        </authorList>
    </citation>
    <scope>NUCLEOTIDE SEQUENCE</scope>
</reference>
<keyword evidence="9" id="KW-1015">Disulfide bond</keyword>
<evidence type="ECO:0000313" key="13">
    <source>
        <dbReference type="EMBL" id="CAH1773215.1"/>
    </source>
</evidence>
<keyword evidence="7" id="KW-0325">Glycoprotein</keyword>
<evidence type="ECO:0000256" key="5">
    <source>
        <dbReference type="ARBA" id="ARBA00022989"/>
    </source>
</evidence>
<evidence type="ECO:0000256" key="12">
    <source>
        <dbReference type="SAM" id="Phobius"/>
    </source>
</evidence>
<feature type="transmembrane region" description="Helical" evidence="12">
    <location>
        <begin position="425"/>
        <end position="444"/>
    </location>
</feature>
<dbReference type="PROSITE" id="PS00610">
    <property type="entry name" value="NA_NEUROTRAN_SYMP_1"/>
    <property type="match status" value="1"/>
</dbReference>
<evidence type="ECO:0000256" key="4">
    <source>
        <dbReference type="ARBA" id="ARBA00022692"/>
    </source>
</evidence>
<feature type="transmembrane region" description="Helical" evidence="12">
    <location>
        <begin position="260"/>
        <end position="280"/>
    </location>
</feature>
<evidence type="ECO:0000256" key="10">
    <source>
        <dbReference type="RuleBase" id="RU003732"/>
    </source>
</evidence>
<evidence type="ECO:0000256" key="2">
    <source>
        <dbReference type="ARBA" id="ARBA00006459"/>
    </source>
</evidence>
<feature type="binding site" evidence="8">
    <location>
        <position position="445"/>
    </location>
    <ligand>
        <name>Na(+)</name>
        <dbReference type="ChEBI" id="CHEBI:29101"/>
        <label>1</label>
    </ligand>
</feature>
<feature type="region of interest" description="Disordered" evidence="11">
    <location>
        <begin position="14"/>
        <end position="54"/>
    </location>
</feature>
<keyword evidence="6 12" id="KW-0472">Membrane</keyword>
<evidence type="ECO:0000256" key="11">
    <source>
        <dbReference type="SAM" id="MobiDB-lite"/>
    </source>
</evidence>
<feature type="transmembrane region" description="Helical" evidence="12">
    <location>
        <begin position="371"/>
        <end position="396"/>
    </location>
</feature>
<evidence type="ECO:0000256" key="3">
    <source>
        <dbReference type="ARBA" id="ARBA00022448"/>
    </source>
</evidence>
<keyword evidence="10" id="KW-0769">Symport</keyword>
<keyword evidence="8" id="KW-0915">Sodium</keyword>
<comment type="similarity">
    <text evidence="2 10">Belongs to the sodium:neurotransmitter symporter (SNF) (TC 2.A.22) family.</text>
</comment>
<proteinExistence type="inferred from homology"/>
<dbReference type="Pfam" id="PF00209">
    <property type="entry name" value="SNF"/>
    <property type="match status" value="1"/>
</dbReference>
<dbReference type="InterPro" id="IPR037272">
    <property type="entry name" value="SNS_sf"/>
</dbReference>
<accession>A0A8S4MWG5</accession>
<organism evidence="13 14">
    <name type="scientific">Owenia fusiformis</name>
    <name type="common">Polychaete worm</name>
    <dbReference type="NCBI Taxonomy" id="6347"/>
    <lineage>
        <taxon>Eukaryota</taxon>
        <taxon>Metazoa</taxon>
        <taxon>Spiralia</taxon>
        <taxon>Lophotrochozoa</taxon>
        <taxon>Annelida</taxon>
        <taxon>Polychaeta</taxon>
        <taxon>Sedentaria</taxon>
        <taxon>Canalipalpata</taxon>
        <taxon>Sabellida</taxon>
        <taxon>Oweniida</taxon>
        <taxon>Oweniidae</taxon>
        <taxon>Owenia</taxon>
    </lineage>
</organism>
<dbReference type="EMBL" id="CAIIXF020000001">
    <property type="protein sequence ID" value="CAH1773215.1"/>
    <property type="molecule type" value="Genomic_DNA"/>
</dbReference>
<keyword evidence="5 12" id="KW-1133">Transmembrane helix</keyword>
<feature type="transmembrane region" description="Helical" evidence="12">
    <location>
        <begin position="502"/>
        <end position="526"/>
    </location>
</feature>
<comment type="caution">
    <text evidence="13">The sequence shown here is derived from an EMBL/GenBank/DDBJ whole genome shotgun (WGS) entry which is preliminary data.</text>
</comment>
<dbReference type="AlphaFoldDB" id="A0A8S4MWG5"/>
<keyword evidence="4 10" id="KW-0812">Transmembrane</keyword>
<dbReference type="GO" id="GO:0089718">
    <property type="term" value="P:amino acid import across plasma membrane"/>
    <property type="evidence" value="ECO:0007669"/>
    <property type="project" value="TreeGrafter"/>
</dbReference>
<feature type="transmembrane region" description="Helical" evidence="12">
    <location>
        <begin position="547"/>
        <end position="569"/>
    </location>
</feature>
<feature type="compositionally biased region" description="Basic and acidic residues" evidence="11">
    <location>
        <begin position="19"/>
        <end position="37"/>
    </location>
</feature>
<dbReference type="PRINTS" id="PR00176">
    <property type="entry name" value="NANEUSMPORT"/>
</dbReference>
<evidence type="ECO:0000256" key="8">
    <source>
        <dbReference type="PIRSR" id="PIRSR600175-1"/>
    </source>
</evidence>
<dbReference type="PROSITE" id="PS50267">
    <property type="entry name" value="NA_NEUROTRAN_SYMP_3"/>
    <property type="match status" value="1"/>
</dbReference>
<evidence type="ECO:0000256" key="1">
    <source>
        <dbReference type="ARBA" id="ARBA00004141"/>
    </source>
</evidence>
<feature type="binding site" evidence="8">
    <location>
        <position position="72"/>
    </location>
    <ligand>
        <name>Na(+)</name>
        <dbReference type="ChEBI" id="CHEBI:29101"/>
        <label>1</label>
    </ligand>
</feature>
<feature type="transmembrane region" description="Helical" evidence="12">
    <location>
        <begin position="289"/>
        <end position="314"/>
    </location>
</feature>
<comment type="subcellular location">
    <subcellularLocation>
        <location evidence="1">Membrane</location>
        <topology evidence="1">Multi-pass membrane protein</topology>
    </subcellularLocation>
</comment>
<name>A0A8S4MWG5_OWEFU</name>
<feature type="binding site" evidence="8">
    <location>
        <position position="70"/>
    </location>
    <ligand>
        <name>Na(+)</name>
        <dbReference type="ChEBI" id="CHEBI:29101"/>
        <label>1</label>
    </ligand>
</feature>
<evidence type="ECO:0000256" key="6">
    <source>
        <dbReference type="ARBA" id="ARBA00023136"/>
    </source>
</evidence>
<gene>
    <name evidence="13" type="ORF">OFUS_LOCUS842</name>
</gene>
<dbReference type="OrthoDB" id="6581954at2759"/>
<feature type="transmembrane region" description="Helical" evidence="12">
    <location>
        <begin position="136"/>
        <end position="163"/>
    </location>
</feature>
<feature type="transmembrane region" description="Helical" evidence="12">
    <location>
        <begin position="473"/>
        <end position="496"/>
    </location>
</feature>
<keyword evidence="3 10" id="KW-0813">Transport</keyword>
<dbReference type="PANTHER" id="PTHR11616">
    <property type="entry name" value="SODIUM/CHLORIDE DEPENDENT TRANSPORTER"/>
    <property type="match status" value="1"/>
</dbReference>
<keyword evidence="14" id="KW-1185">Reference proteome</keyword>
<dbReference type="GO" id="GO:0005283">
    <property type="term" value="F:amino acid:sodium symporter activity"/>
    <property type="evidence" value="ECO:0007669"/>
    <property type="project" value="TreeGrafter"/>
</dbReference>
<feature type="transmembrane region" description="Helical" evidence="12">
    <location>
        <begin position="581"/>
        <end position="606"/>
    </location>
</feature>
<feature type="disulfide bond" evidence="9">
    <location>
        <begin position="175"/>
        <end position="184"/>
    </location>
</feature>
<dbReference type="GO" id="GO:0005886">
    <property type="term" value="C:plasma membrane"/>
    <property type="evidence" value="ECO:0007669"/>
    <property type="project" value="TreeGrafter"/>
</dbReference>
<dbReference type="InterPro" id="IPR000175">
    <property type="entry name" value="Na/ntran_symport"/>
</dbReference>
<feature type="transmembrane region" description="Helical" evidence="12">
    <location>
        <begin position="94"/>
        <end position="115"/>
    </location>
</feature>
<dbReference type="GO" id="GO:0046872">
    <property type="term" value="F:metal ion binding"/>
    <property type="evidence" value="ECO:0007669"/>
    <property type="project" value="UniProtKB-KW"/>
</dbReference>
<keyword evidence="8" id="KW-0479">Metal-binding</keyword>
<dbReference type="PROSITE" id="PS00754">
    <property type="entry name" value="NA_NEUROTRAN_SYMP_2"/>
    <property type="match status" value="1"/>
</dbReference>
<protein>
    <recommendedName>
        <fullName evidence="10">Transporter</fullName>
    </recommendedName>
</protein>
<feature type="binding site" evidence="8">
    <location>
        <position position="73"/>
    </location>
    <ligand>
        <name>Na(+)</name>
        <dbReference type="ChEBI" id="CHEBI:29101"/>
        <label>1</label>
    </ligand>
</feature>
<feature type="binding site" evidence="8">
    <location>
        <position position="345"/>
    </location>
    <ligand>
        <name>Na(+)</name>
        <dbReference type="ChEBI" id="CHEBI:29101"/>
        <label>1</label>
    </ligand>
</feature>
<sequence>MPCFDKQKKWVLNHLPGQSDKKEVSSGEMEKALEAERPASYNDTGEEEGDENTERGNWTRQLDFVLSCVGYAVGLGNLWRFPYICMLNGGGAFLIPYFTFLIICGIPLFFMELTLGQFSSLSPISVWKMCPLFKGLGWGMVLVSGIVCVYYNVIITWCLYYLIMSFTSKLPWGSCDNSWNTDLCATSTGNKTEFTNMTISNVTDQSSVYSMVTAVTEMTGNFTNVTMGNVTEVKKMTSAEEYWQYNTLEMTKSMNELGGIRWQLLLCLVLSWVLVFVCLCKGVKSSGKVVYVTATAPYIFLVILLIRGLLLPGAMDGIKFYVTPDFKRLLDYKVWVEACLQIFYSLGPAWGGLITMSSYNKFHNNVYRDAIFVPCVNCGSSFFAGFVIFSVLGFMAKESGLNVKDVVKPGPGLAFSAYPQAITKLPISPLWAVMFFFMLLTLGLDTQFGMFETLTSAFVDEFPGLLKGKKLRFTIFICVIQFLAGLIFITRAGIYFFVLFDWYSAAFSVMVISLLECVAVAWVYGVDRLYYDIELMIGYKPSIIWKVCWRFITPIIMLVILGFTIGTMNEPKYGDYTLPRWAIALGWCVAMVSIIPIPGIAIYKIIKEKGTLRQRLWKLTRPEDDWGPALQKYRKTYKYSKNYNSANNGELHNLYPVTTTINTGITPPTNDKVDNV</sequence>
<evidence type="ECO:0000256" key="7">
    <source>
        <dbReference type="ARBA" id="ARBA00023180"/>
    </source>
</evidence>
<evidence type="ECO:0000256" key="9">
    <source>
        <dbReference type="PIRSR" id="PIRSR600175-2"/>
    </source>
</evidence>
<feature type="binding site" evidence="8">
    <location>
        <position position="77"/>
    </location>
    <ligand>
        <name>Na(+)</name>
        <dbReference type="ChEBI" id="CHEBI:29101"/>
        <label>1</label>
    </ligand>
</feature>
<feature type="binding site" evidence="8">
    <location>
        <position position="442"/>
    </location>
    <ligand>
        <name>Na(+)</name>
        <dbReference type="ChEBI" id="CHEBI:29101"/>
        <label>1</label>
    </ligand>
</feature>
<evidence type="ECO:0000313" key="14">
    <source>
        <dbReference type="Proteomes" id="UP000749559"/>
    </source>
</evidence>
<feature type="binding site" evidence="8">
    <location>
        <position position="377"/>
    </location>
    <ligand>
        <name>Na(+)</name>
        <dbReference type="ChEBI" id="CHEBI:29101"/>
        <label>1</label>
    </ligand>
</feature>
<dbReference type="Proteomes" id="UP000749559">
    <property type="component" value="Unassembled WGS sequence"/>
</dbReference>
<dbReference type="SUPFAM" id="SSF161070">
    <property type="entry name" value="SNF-like"/>
    <property type="match status" value="1"/>
</dbReference>
<dbReference type="PANTHER" id="PTHR11616:SF321">
    <property type="entry name" value="SODIUM-DEPENDENT NUTRIENT AMINO ACID TRANSPORTER 1-RELATED"/>
    <property type="match status" value="1"/>
</dbReference>